<comment type="function">
    <text evidence="14">Catalyzes the hydrolysis of acyl-CoAs into free fatty acids and coenzyme A (CoASH), regulating their respective intracellular levels. Preferentially hydrolyzes acetyl-CoA.</text>
</comment>
<proteinExistence type="predicted"/>
<evidence type="ECO:0000256" key="3">
    <source>
        <dbReference type="ARBA" id="ARBA00004872"/>
    </source>
</evidence>
<keyword evidence="9 19" id="KW-0378">Hydrolase</keyword>
<dbReference type="CDD" id="cd03442">
    <property type="entry name" value="BFIT_BACH"/>
    <property type="match status" value="2"/>
</dbReference>
<dbReference type="Pfam" id="PF01852">
    <property type="entry name" value="START"/>
    <property type="match status" value="1"/>
</dbReference>
<evidence type="ECO:0000313" key="23">
    <source>
        <dbReference type="EMBL" id="MXQ92358.1"/>
    </source>
</evidence>
<evidence type="ECO:0000256" key="1">
    <source>
        <dbReference type="ARBA" id="ARBA00000295"/>
    </source>
</evidence>
<dbReference type="AlphaFoldDB" id="A0A6B0RQK8"/>
<comment type="caution">
    <text evidence="23">The sequence shown here is derived from an EMBL/GenBank/DDBJ whole genome shotgun (WGS) entry which is preliminary data.</text>
</comment>
<evidence type="ECO:0000256" key="8">
    <source>
        <dbReference type="ARBA" id="ARBA00022737"/>
    </source>
</evidence>
<feature type="domain" description="HotDog ACOT-type" evidence="22">
    <location>
        <begin position="181"/>
        <end position="296"/>
    </location>
</feature>
<keyword evidence="8" id="KW-0677">Repeat</keyword>
<evidence type="ECO:0000256" key="20">
    <source>
        <dbReference type="SAM" id="MobiDB-lite"/>
    </source>
</evidence>
<evidence type="ECO:0000256" key="7">
    <source>
        <dbReference type="ARBA" id="ARBA00022490"/>
    </source>
</evidence>
<comment type="catalytic activity">
    <reaction evidence="12">
        <text>hexanoyl-CoA + H2O = hexanoate + CoA + H(+)</text>
        <dbReference type="Rhea" id="RHEA:40115"/>
        <dbReference type="ChEBI" id="CHEBI:15377"/>
        <dbReference type="ChEBI" id="CHEBI:15378"/>
        <dbReference type="ChEBI" id="CHEBI:17120"/>
        <dbReference type="ChEBI" id="CHEBI:57287"/>
        <dbReference type="ChEBI" id="CHEBI:62620"/>
    </reaction>
    <physiologicalReaction direction="left-to-right" evidence="12">
        <dbReference type="Rhea" id="RHEA:40116"/>
    </physiologicalReaction>
</comment>
<accession>A0A6B0RQK8</accession>
<evidence type="ECO:0000256" key="12">
    <source>
        <dbReference type="ARBA" id="ARBA00050199"/>
    </source>
</evidence>
<evidence type="ECO:0000256" key="11">
    <source>
        <dbReference type="ARBA" id="ARBA00023098"/>
    </source>
</evidence>
<dbReference type="EC" id="3.1.2.1" evidence="5"/>
<comment type="catalytic activity">
    <reaction evidence="13">
        <text>acetyl-CoA + H2O = acetate + CoA + H(+)</text>
        <dbReference type="Rhea" id="RHEA:20289"/>
        <dbReference type="ChEBI" id="CHEBI:15377"/>
        <dbReference type="ChEBI" id="CHEBI:15378"/>
        <dbReference type="ChEBI" id="CHEBI:30089"/>
        <dbReference type="ChEBI" id="CHEBI:57287"/>
        <dbReference type="ChEBI" id="CHEBI:57288"/>
        <dbReference type="EC" id="3.1.2.1"/>
    </reaction>
    <physiologicalReaction direction="left-to-right" evidence="13">
        <dbReference type="Rhea" id="RHEA:20290"/>
    </physiologicalReaction>
</comment>
<dbReference type="InterPro" id="IPR029069">
    <property type="entry name" value="HotDog_dom_sf"/>
</dbReference>
<dbReference type="PANTHER" id="PTHR11049:SF3">
    <property type="entry name" value="ACETYL-COENZYME A THIOESTERASE"/>
    <property type="match status" value="1"/>
</dbReference>
<evidence type="ECO:0000259" key="21">
    <source>
        <dbReference type="PROSITE" id="PS50848"/>
    </source>
</evidence>
<evidence type="ECO:0000256" key="19">
    <source>
        <dbReference type="PROSITE-ProRule" id="PRU01106"/>
    </source>
</evidence>
<gene>
    <name evidence="23" type="ORF">E5288_WYG021712</name>
</gene>
<dbReference type="InterPro" id="IPR033120">
    <property type="entry name" value="HOTDOG_ACOT"/>
</dbReference>
<keyword evidence="11" id="KW-0443">Lipid metabolism</keyword>
<evidence type="ECO:0000256" key="13">
    <source>
        <dbReference type="ARBA" id="ARBA00052880"/>
    </source>
</evidence>
<evidence type="ECO:0000256" key="14">
    <source>
        <dbReference type="ARBA" id="ARBA00060138"/>
    </source>
</evidence>
<dbReference type="InterPro" id="IPR002913">
    <property type="entry name" value="START_lipid-bd_dom"/>
</dbReference>
<evidence type="ECO:0000256" key="4">
    <source>
        <dbReference type="ARBA" id="ARBA00011774"/>
    </source>
</evidence>
<dbReference type="Gene3D" id="3.10.129.10">
    <property type="entry name" value="Hotdog Thioesterase"/>
    <property type="match status" value="2"/>
</dbReference>
<dbReference type="GO" id="GO:0006631">
    <property type="term" value="P:fatty acid metabolic process"/>
    <property type="evidence" value="ECO:0007669"/>
    <property type="project" value="UniProtKB-UniPathway"/>
</dbReference>
<dbReference type="FunFam" id="3.30.530.20:FF:000023">
    <property type="entry name" value="Acyl-CoA thioesterase 12"/>
    <property type="match status" value="1"/>
</dbReference>
<sequence length="545" mass="60779">MELERPAPAEVRMSQAIQPAHANPRGELSAGQLLKWIDTTACLAAEKHAGVSCVTASVDDIQFEATARVGQVITIKAKVSRAFSTSMEISIKVTVEDMLTGTEKLVSVAFSTFVAKPVGKEKIQLKPVTLLTEQDHVEHNLASERRKVRLQHEDTFKNLMKESGKFDDPICDEEEGTVSTKGTSVQSIELVLPPHANHHGNTFGGQIMAWMEAVATISASRLCRAHPVLKSVDMFKFRGPSTVGDRLVFNAIVNNTFQTCVEVGVRVEAFDCQEWSKSRGRHINSAFLIYNAVDDKEELITFPKIKPMSKDDFRRYRGALARKRIRLGRKYVISHKEEVPLCIYWDIGNQVSLSNGNVEALKSLAAKSGWEVTKHDSLSVWVEKHVKRPAYLVYHLLSNFTKRPLWDPHYMSCEVIDRVNEDDQIYYITCPVVNNDKPKDLVVLVSRRRPLEDGHTYVVAVRSVILPSVPPSPQYVRSEIECAGFLIHATDSSSCIVSYFNQISASILPYFAGNLGGWSKSIEETAASCIQFIESATDDGLISIL</sequence>
<dbReference type="GO" id="GO:0005829">
    <property type="term" value="C:cytosol"/>
    <property type="evidence" value="ECO:0007669"/>
    <property type="project" value="UniProtKB-SubCell"/>
</dbReference>
<dbReference type="FunFam" id="3.10.129.10:FF:000011">
    <property type="entry name" value="Acyl-coenzyme A thioesterase 11"/>
    <property type="match status" value="1"/>
</dbReference>
<dbReference type="GO" id="GO:0003986">
    <property type="term" value="F:acetyl-CoA hydrolase activity"/>
    <property type="evidence" value="ECO:0007669"/>
    <property type="project" value="UniProtKB-EC"/>
</dbReference>
<dbReference type="EMBL" id="VBQZ03000082">
    <property type="protein sequence ID" value="MXQ92358.1"/>
    <property type="molecule type" value="Genomic_DNA"/>
</dbReference>
<organism evidence="23 24">
    <name type="scientific">Bos mutus</name>
    <name type="common">wild yak</name>
    <dbReference type="NCBI Taxonomy" id="72004"/>
    <lineage>
        <taxon>Eukaryota</taxon>
        <taxon>Metazoa</taxon>
        <taxon>Chordata</taxon>
        <taxon>Craniata</taxon>
        <taxon>Vertebrata</taxon>
        <taxon>Euteleostomi</taxon>
        <taxon>Mammalia</taxon>
        <taxon>Eutheria</taxon>
        <taxon>Laurasiatheria</taxon>
        <taxon>Artiodactyla</taxon>
        <taxon>Ruminantia</taxon>
        <taxon>Pecora</taxon>
        <taxon>Bovidae</taxon>
        <taxon>Bovinae</taxon>
        <taxon>Bos</taxon>
    </lineage>
</organism>
<evidence type="ECO:0000256" key="15">
    <source>
        <dbReference type="ARBA" id="ARBA00071416"/>
    </source>
</evidence>
<keyword evidence="10" id="KW-0276">Fatty acid metabolism</keyword>
<dbReference type="InterPro" id="IPR023393">
    <property type="entry name" value="START-like_dom_sf"/>
</dbReference>
<dbReference type="GO" id="GO:0006084">
    <property type="term" value="P:acetyl-CoA metabolic process"/>
    <property type="evidence" value="ECO:0007669"/>
    <property type="project" value="TreeGrafter"/>
</dbReference>
<dbReference type="SUPFAM" id="SSF54637">
    <property type="entry name" value="Thioesterase/thiol ester dehydrase-isomerase"/>
    <property type="match status" value="2"/>
</dbReference>
<dbReference type="GO" id="GO:0008289">
    <property type="term" value="F:lipid binding"/>
    <property type="evidence" value="ECO:0007669"/>
    <property type="project" value="InterPro"/>
</dbReference>
<evidence type="ECO:0000256" key="10">
    <source>
        <dbReference type="ARBA" id="ARBA00022832"/>
    </source>
</evidence>
<feature type="region of interest" description="Disordered" evidence="20">
    <location>
        <begin position="1"/>
        <end position="24"/>
    </location>
</feature>
<keyword evidence="7" id="KW-0963">Cytoplasm</keyword>
<dbReference type="PANTHER" id="PTHR11049">
    <property type="entry name" value="ACYL COENZYME A THIOESTER HYDROLASE"/>
    <property type="match status" value="1"/>
</dbReference>
<evidence type="ECO:0000256" key="9">
    <source>
        <dbReference type="ARBA" id="ARBA00022801"/>
    </source>
</evidence>
<evidence type="ECO:0000256" key="6">
    <source>
        <dbReference type="ARBA" id="ARBA00022487"/>
    </source>
</evidence>
<dbReference type="PROSITE" id="PS50848">
    <property type="entry name" value="START"/>
    <property type="match status" value="1"/>
</dbReference>
<dbReference type="FunFam" id="3.10.129.10:FF:000029">
    <property type="entry name" value="Acyl-CoA thioesterase 12"/>
    <property type="match status" value="1"/>
</dbReference>
<evidence type="ECO:0000256" key="2">
    <source>
        <dbReference type="ARBA" id="ARBA00004514"/>
    </source>
</evidence>
<evidence type="ECO:0000256" key="5">
    <source>
        <dbReference type="ARBA" id="ARBA00011920"/>
    </source>
</evidence>
<dbReference type="UniPathway" id="UPA00199"/>
<dbReference type="InterPro" id="IPR006683">
    <property type="entry name" value="Thioestr_dom"/>
</dbReference>
<keyword evidence="24" id="KW-1185">Reference proteome</keyword>
<dbReference type="Proteomes" id="UP000322234">
    <property type="component" value="Unassembled WGS sequence"/>
</dbReference>
<dbReference type="PROSITE" id="PS51770">
    <property type="entry name" value="HOTDOG_ACOT"/>
    <property type="match status" value="2"/>
</dbReference>
<name>A0A6B0RQK8_9CETA</name>
<feature type="domain" description="START" evidence="21">
    <location>
        <begin position="393"/>
        <end position="545"/>
    </location>
</feature>
<protein>
    <recommendedName>
        <fullName evidence="15">Acetyl-coenzyme A thioesterase</fullName>
        <ecNumber evidence="5">3.1.2.1</ecNumber>
    </recommendedName>
    <alternativeName>
        <fullName evidence="18">Acyl-CoA thioester hydrolase 12</fullName>
    </alternativeName>
    <alternativeName>
        <fullName evidence="16">Acyl-coenzyme A thioesterase 12</fullName>
    </alternativeName>
    <alternativeName>
        <fullName evidence="17">Cytoplasmic acetyl-CoA hydrolase 1</fullName>
    </alternativeName>
</protein>
<evidence type="ECO:0000256" key="18">
    <source>
        <dbReference type="ARBA" id="ARBA00083810"/>
    </source>
</evidence>
<dbReference type="SUPFAM" id="SSF55961">
    <property type="entry name" value="Bet v1-like"/>
    <property type="match status" value="1"/>
</dbReference>
<evidence type="ECO:0000259" key="22">
    <source>
        <dbReference type="PROSITE" id="PS51770"/>
    </source>
</evidence>
<dbReference type="Gene3D" id="3.30.530.20">
    <property type="match status" value="1"/>
</dbReference>
<feature type="domain" description="HotDog ACOT-type" evidence="22">
    <location>
        <begin position="7"/>
        <end position="119"/>
    </location>
</feature>
<comment type="pathway">
    <text evidence="3">Lipid metabolism; fatty acid metabolism.</text>
</comment>
<dbReference type="GO" id="GO:0052689">
    <property type="term" value="F:carboxylic ester hydrolase activity"/>
    <property type="evidence" value="ECO:0007669"/>
    <property type="project" value="UniProtKB-KW"/>
</dbReference>
<reference evidence="23" key="1">
    <citation type="submission" date="2019-10" db="EMBL/GenBank/DDBJ databases">
        <title>The sequence and de novo assembly of the wild yak genome.</title>
        <authorList>
            <person name="Liu Y."/>
        </authorList>
    </citation>
    <scope>NUCLEOTIDE SEQUENCE [LARGE SCALE GENOMIC DNA]</scope>
    <source>
        <strain evidence="23">WY2019</strain>
    </source>
</reference>
<dbReference type="InterPro" id="IPR040170">
    <property type="entry name" value="Cytosol_ACT"/>
</dbReference>
<evidence type="ECO:0000256" key="16">
    <source>
        <dbReference type="ARBA" id="ARBA00075550"/>
    </source>
</evidence>
<dbReference type="Pfam" id="PF03061">
    <property type="entry name" value="4HBT"/>
    <property type="match status" value="2"/>
</dbReference>
<keyword evidence="6" id="KW-0719">Serine esterase</keyword>
<comment type="subcellular location">
    <subcellularLocation>
        <location evidence="2">Cytoplasm</location>
        <location evidence="2">Cytosol</location>
    </subcellularLocation>
</comment>
<evidence type="ECO:0000313" key="24">
    <source>
        <dbReference type="Proteomes" id="UP000322234"/>
    </source>
</evidence>
<comment type="catalytic activity">
    <reaction evidence="1">
        <text>butanoyl-CoA + H2O = butanoate + CoA + H(+)</text>
        <dbReference type="Rhea" id="RHEA:40111"/>
        <dbReference type="ChEBI" id="CHEBI:15377"/>
        <dbReference type="ChEBI" id="CHEBI:15378"/>
        <dbReference type="ChEBI" id="CHEBI:17968"/>
        <dbReference type="ChEBI" id="CHEBI:57287"/>
        <dbReference type="ChEBI" id="CHEBI:57371"/>
    </reaction>
    <physiologicalReaction direction="left-to-right" evidence="1">
        <dbReference type="Rhea" id="RHEA:40112"/>
    </physiologicalReaction>
</comment>
<comment type="subunit">
    <text evidence="4">Homodimer or homotetramer.</text>
</comment>
<evidence type="ECO:0000256" key="17">
    <source>
        <dbReference type="ARBA" id="ARBA00076252"/>
    </source>
</evidence>